<dbReference type="InterPro" id="IPR050327">
    <property type="entry name" value="Proton-linked_MCT"/>
</dbReference>
<dbReference type="AlphaFoldDB" id="A0A4P2VBU7"/>
<dbReference type="KEGG" id="ccai:NAS2_0620"/>
<feature type="transmembrane region" description="Helical" evidence="1">
    <location>
        <begin position="200"/>
        <end position="222"/>
    </location>
</feature>
<proteinExistence type="predicted"/>
<dbReference type="InterPro" id="IPR011701">
    <property type="entry name" value="MFS"/>
</dbReference>
<name>A0A4P2VBU7_9ARCH</name>
<feature type="transmembrane region" description="Helical" evidence="1">
    <location>
        <begin position="153"/>
        <end position="174"/>
    </location>
</feature>
<feature type="transmembrane region" description="Helical" evidence="1">
    <location>
        <begin position="125"/>
        <end position="147"/>
    </location>
</feature>
<accession>A0A4P2VBU7</accession>
<evidence type="ECO:0000313" key="3">
    <source>
        <dbReference type="EMBL" id="BBE42009.1"/>
    </source>
</evidence>
<reference evidence="3 4" key="1">
    <citation type="journal article" date="2019" name="ISME J.">
        <title>Isolation and characterization of a thermophilic sulfur- and iron-reducing thaumarchaeote from a terrestrial acidic hot spring.</title>
        <authorList>
            <person name="Kato S."/>
            <person name="Itoh T."/>
            <person name="Yuki M."/>
            <person name="Nagamori M."/>
            <person name="Ohnishi M."/>
            <person name="Uematsu K."/>
            <person name="Suzuki K."/>
            <person name="Takashina T."/>
            <person name="Ohkuma M."/>
        </authorList>
    </citation>
    <scope>NUCLEOTIDE SEQUENCE [LARGE SCALE GENOMIC DNA]</scope>
    <source>
        <strain evidence="3 4">NAS-02</strain>
    </source>
</reference>
<gene>
    <name evidence="3" type="ORF">NAS2_0620</name>
</gene>
<feature type="transmembrane region" description="Helical" evidence="1">
    <location>
        <begin position="66"/>
        <end position="85"/>
    </location>
</feature>
<feature type="transmembrane region" description="Helical" evidence="1">
    <location>
        <begin position="234"/>
        <end position="254"/>
    </location>
</feature>
<keyword evidence="1" id="KW-0472">Membrane</keyword>
<evidence type="ECO:0000259" key="2">
    <source>
        <dbReference type="PROSITE" id="PS50850"/>
    </source>
</evidence>
<dbReference type="InterPro" id="IPR036259">
    <property type="entry name" value="MFS_trans_sf"/>
</dbReference>
<dbReference type="Gene3D" id="1.20.1250.20">
    <property type="entry name" value="MFS general substrate transporter like domains"/>
    <property type="match status" value="2"/>
</dbReference>
<feature type="transmembrane region" description="Helical" evidence="1">
    <location>
        <begin position="320"/>
        <end position="337"/>
    </location>
</feature>
<feature type="domain" description="Major facilitator superfamily (MFS) profile" evidence="2">
    <location>
        <begin position="1"/>
        <end position="379"/>
    </location>
</feature>
<keyword evidence="1" id="KW-0812">Transmembrane</keyword>
<dbReference type="InterPro" id="IPR020846">
    <property type="entry name" value="MFS_dom"/>
</dbReference>
<dbReference type="PANTHER" id="PTHR11360:SF290">
    <property type="entry name" value="MONOCARBOXYLATE MFS PERMEASE"/>
    <property type="match status" value="1"/>
</dbReference>
<dbReference type="SUPFAM" id="SSF103473">
    <property type="entry name" value="MFS general substrate transporter"/>
    <property type="match status" value="1"/>
</dbReference>
<dbReference type="PANTHER" id="PTHR11360">
    <property type="entry name" value="MONOCARBOXYLATE TRANSPORTER"/>
    <property type="match status" value="1"/>
</dbReference>
<dbReference type="Proteomes" id="UP000509448">
    <property type="component" value="Chromosome"/>
</dbReference>
<feature type="transmembrane region" description="Helical" evidence="1">
    <location>
        <begin position="38"/>
        <end position="59"/>
    </location>
</feature>
<dbReference type="PROSITE" id="PS50850">
    <property type="entry name" value="MFS"/>
    <property type="match status" value="1"/>
</dbReference>
<evidence type="ECO:0000256" key="1">
    <source>
        <dbReference type="SAM" id="Phobius"/>
    </source>
</evidence>
<keyword evidence="4" id="KW-1185">Reference proteome</keyword>
<dbReference type="EMBL" id="AP018732">
    <property type="protein sequence ID" value="BBE42009.1"/>
    <property type="molecule type" value="Genomic_DNA"/>
</dbReference>
<sequence>MLIASLSVAFMVYCARLVYGMVMPYMMQDLGLNHAQAGLIYSSYAAAYMIASPIVGFLVDVHDLRRVVLAFLPLVAAGTALMAAASSLWTAILSFGIAGAGASVGWTPLVTWVQRAYAGRRGTYLGALSVSTTAGIGILGLAMPWIIPRIGWRGVWGVLGLASAAWLIPAVWLARDFTSPPDAIPFSRYMGEFARVLRDGAFWLSGGSYMAATFAVITPLTFSADYARYLGAGAAWEGWIFAVIGFVSIAGMAIPALSDRVGRKRTLALNNIIMAAGLAGSALAGSIQSLAAWTAVVAVSYGGVWALYAALVRDMYGSRLAGGAMGAWVVMGSLGFLLSPPVDGFLIDVSGSYTSPYLLSAALALASIPLAFAARGRAMDAS</sequence>
<feature type="transmembrane region" description="Helical" evidence="1">
    <location>
        <begin position="357"/>
        <end position="374"/>
    </location>
</feature>
<evidence type="ECO:0000313" key="4">
    <source>
        <dbReference type="Proteomes" id="UP000509448"/>
    </source>
</evidence>
<dbReference type="GO" id="GO:0022857">
    <property type="term" value="F:transmembrane transporter activity"/>
    <property type="evidence" value="ECO:0007669"/>
    <property type="project" value="InterPro"/>
</dbReference>
<organism evidence="3 4">
    <name type="scientific">Conexivisphaera calida</name>
    <dbReference type="NCBI Taxonomy" id="1874277"/>
    <lineage>
        <taxon>Archaea</taxon>
        <taxon>Nitrososphaerota</taxon>
        <taxon>Conexivisphaeria</taxon>
        <taxon>Conexivisphaerales</taxon>
        <taxon>Conexivisphaeraceae</taxon>
        <taxon>Conexivisphaera</taxon>
    </lineage>
</organism>
<feature type="transmembrane region" description="Helical" evidence="1">
    <location>
        <begin position="290"/>
        <end position="308"/>
    </location>
</feature>
<dbReference type="Pfam" id="PF07690">
    <property type="entry name" value="MFS_1"/>
    <property type="match status" value="1"/>
</dbReference>
<feature type="transmembrane region" description="Helical" evidence="1">
    <location>
        <begin position="91"/>
        <end position="113"/>
    </location>
</feature>
<keyword evidence="1" id="KW-1133">Transmembrane helix</keyword>
<protein>
    <submittedName>
        <fullName evidence="3">General substrate transporter</fullName>
    </submittedName>
</protein>
<feature type="transmembrane region" description="Helical" evidence="1">
    <location>
        <begin position="266"/>
        <end position="284"/>
    </location>
</feature>